<keyword evidence="4" id="KW-1133">Transmembrane helix</keyword>
<keyword evidence="3" id="KW-0807">Transducer</keyword>
<dbReference type="RefSeq" id="WP_147758140.1">
    <property type="nucleotide sequence ID" value="NZ_SAXT01000003.1"/>
</dbReference>
<dbReference type="GO" id="GO:0004888">
    <property type="term" value="F:transmembrane signaling receptor activity"/>
    <property type="evidence" value="ECO:0007669"/>
    <property type="project" value="InterPro"/>
</dbReference>
<evidence type="ECO:0000256" key="2">
    <source>
        <dbReference type="ARBA" id="ARBA00029447"/>
    </source>
</evidence>
<evidence type="ECO:0000313" key="8">
    <source>
        <dbReference type="Proteomes" id="UP000325116"/>
    </source>
</evidence>
<dbReference type="CDD" id="cd12913">
    <property type="entry name" value="PDC1_MCP_like"/>
    <property type="match status" value="1"/>
</dbReference>
<dbReference type="PROSITE" id="PS50885">
    <property type="entry name" value="HAMP"/>
    <property type="match status" value="1"/>
</dbReference>
<keyword evidence="4" id="KW-0812">Transmembrane</keyword>
<dbReference type="GO" id="GO:0005886">
    <property type="term" value="C:plasma membrane"/>
    <property type="evidence" value="ECO:0007669"/>
    <property type="project" value="TreeGrafter"/>
</dbReference>
<dbReference type="AlphaFoldDB" id="A0A5C8CI56"/>
<dbReference type="Proteomes" id="UP000325116">
    <property type="component" value="Unassembled WGS sequence"/>
</dbReference>
<dbReference type="InterPro" id="IPR051310">
    <property type="entry name" value="MCP_chemotaxis"/>
</dbReference>
<evidence type="ECO:0000259" key="6">
    <source>
        <dbReference type="PROSITE" id="PS50885"/>
    </source>
</evidence>
<dbReference type="Gene3D" id="1.10.287.950">
    <property type="entry name" value="Methyl-accepting chemotaxis protein"/>
    <property type="match status" value="1"/>
</dbReference>
<comment type="caution">
    <text evidence="7">The sequence shown here is derived from an EMBL/GenBank/DDBJ whole genome shotgun (WGS) entry which is preliminary data.</text>
</comment>
<keyword evidence="4" id="KW-0472">Membrane</keyword>
<feature type="transmembrane region" description="Helical" evidence="4">
    <location>
        <begin position="12"/>
        <end position="31"/>
    </location>
</feature>
<dbReference type="InterPro" id="IPR004090">
    <property type="entry name" value="Chemotax_Me-accpt_rcpt"/>
</dbReference>
<dbReference type="SUPFAM" id="SSF58104">
    <property type="entry name" value="Methyl-accepting chemotaxis protein (MCP) signaling domain"/>
    <property type="match status" value="1"/>
</dbReference>
<dbReference type="GO" id="GO:0006935">
    <property type="term" value="P:chemotaxis"/>
    <property type="evidence" value="ECO:0007669"/>
    <property type="project" value="UniProtKB-KW"/>
</dbReference>
<evidence type="ECO:0000256" key="4">
    <source>
        <dbReference type="SAM" id="Phobius"/>
    </source>
</evidence>
<feature type="transmembrane region" description="Helical" evidence="4">
    <location>
        <begin position="272"/>
        <end position="298"/>
    </location>
</feature>
<sequence length="604" mass="67011">MKKRKNSLVLKFLIPYIISMFAICIMVYILYFPQYEKRFLKAEESNINNLILILENRILSLYGKVNIFCSYLEKETDTNKLQNIFSNIVDNDKDIMNIYYGGRIPYKDGGYMLNTVGKLAADYDQTSRGWYKEALKSKDNIVVSEPYIDIIDTRNPIVITFSKAIYDNGNLLGVVGVDILFSKIVEDLEIIKDYELNIINHSGLYLHSSNKSYILKQNIFDDSIISKHKDNILNNSNYGWVEKDKAYISVSAKSLPYILIVSTPTNDLKKSLISLMIILIAVSIVLSSIELCLVLIVAKPISSTLENTIKIIESMSKGNFNISFKDKELNKKDQMGDVMRALNSMQNKLGDIIYTMKKEINGINDSVNIITNGSVNLSDRANSQASSLEELASSVEFVLSSLRETAKNASNAKSMSENVSNATKNGVDAINNTSENMNEISEASKKISEITNTIESIALQTNILALNASVEAARAGEQGKGFAVVASEVRNLALNVGNAAKDISGIVEETIRKIDNGKISVKASSYTLNQIENSVNDVLKLLIDISNAIINEEDSISQINAAVVELNNITQENSKIAEDGANASKNVLDKSKNIVNEVSYFNFN</sequence>
<organism evidence="7 8">
    <name type="scientific">Brachyspira aalborgi</name>
    <dbReference type="NCBI Taxonomy" id="29522"/>
    <lineage>
        <taxon>Bacteria</taxon>
        <taxon>Pseudomonadati</taxon>
        <taxon>Spirochaetota</taxon>
        <taxon>Spirochaetia</taxon>
        <taxon>Brachyspirales</taxon>
        <taxon>Brachyspiraceae</taxon>
        <taxon>Brachyspira</taxon>
    </lineage>
</organism>
<feature type="domain" description="HAMP" evidence="6">
    <location>
        <begin position="299"/>
        <end position="354"/>
    </location>
</feature>
<dbReference type="InterPro" id="IPR004089">
    <property type="entry name" value="MCPsignal_dom"/>
</dbReference>
<dbReference type="CDD" id="cd11386">
    <property type="entry name" value="MCP_signal"/>
    <property type="match status" value="1"/>
</dbReference>
<evidence type="ECO:0000256" key="1">
    <source>
        <dbReference type="ARBA" id="ARBA00022500"/>
    </source>
</evidence>
<dbReference type="PANTHER" id="PTHR43531">
    <property type="entry name" value="PROTEIN ICFG"/>
    <property type="match status" value="1"/>
</dbReference>
<reference evidence="7 8" key="1">
    <citation type="journal article" date="1992" name="Lakartidningen">
        <title>[Penicillin V and not amoxicillin is the first choice preparation in acute otitis].</title>
        <authorList>
            <person name="Kamme C."/>
            <person name="Lundgren K."/>
            <person name="Prellner K."/>
        </authorList>
    </citation>
    <scope>NUCLEOTIDE SEQUENCE [LARGE SCALE GENOMIC DNA]</scope>
    <source>
        <strain evidence="7 8">W1</strain>
    </source>
</reference>
<dbReference type="InterPro" id="IPR003660">
    <property type="entry name" value="HAMP_dom"/>
</dbReference>
<dbReference type="SUPFAM" id="SSF103190">
    <property type="entry name" value="Sensory domain-like"/>
    <property type="match status" value="1"/>
</dbReference>
<dbReference type="Gene3D" id="3.30.450.20">
    <property type="entry name" value="PAS domain"/>
    <property type="match status" value="1"/>
</dbReference>
<dbReference type="PANTHER" id="PTHR43531:SF11">
    <property type="entry name" value="METHYL-ACCEPTING CHEMOTAXIS PROTEIN 3"/>
    <property type="match status" value="1"/>
</dbReference>
<accession>A0A5C8CI56</accession>
<comment type="similarity">
    <text evidence="2">Belongs to the methyl-accepting chemotaxis (MCP) protein family.</text>
</comment>
<dbReference type="Pfam" id="PF22673">
    <property type="entry name" value="MCP-like_PDC_1"/>
    <property type="match status" value="1"/>
</dbReference>
<name>A0A5C8CI56_9SPIR</name>
<protein>
    <submittedName>
        <fullName evidence="7">Methyl-accepting chemotaxis protein</fullName>
    </submittedName>
</protein>
<dbReference type="InterPro" id="IPR029151">
    <property type="entry name" value="Sensor-like_sf"/>
</dbReference>
<evidence type="ECO:0000259" key="5">
    <source>
        <dbReference type="PROSITE" id="PS50111"/>
    </source>
</evidence>
<dbReference type="PRINTS" id="PR00260">
    <property type="entry name" value="CHEMTRNSDUCR"/>
</dbReference>
<evidence type="ECO:0000256" key="3">
    <source>
        <dbReference type="PROSITE-ProRule" id="PRU00284"/>
    </source>
</evidence>
<keyword evidence="1" id="KW-0145">Chemotaxis</keyword>
<dbReference type="GO" id="GO:0007165">
    <property type="term" value="P:signal transduction"/>
    <property type="evidence" value="ECO:0007669"/>
    <property type="project" value="UniProtKB-KW"/>
</dbReference>
<dbReference type="Pfam" id="PF00015">
    <property type="entry name" value="MCPsignal"/>
    <property type="match status" value="1"/>
</dbReference>
<dbReference type="PROSITE" id="PS50111">
    <property type="entry name" value="CHEMOTAXIS_TRANSDUC_2"/>
    <property type="match status" value="1"/>
</dbReference>
<proteinExistence type="inferred from homology"/>
<evidence type="ECO:0000313" key="7">
    <source>
        <dbReference type="EMBL" id="TXJ12950.1"/>
    </source>
</evidence>
<dbReference type="SMART" id="SM00283">
    <property type="entry name" value="MA"/>
    <property type="match status" value="1"/>
</dbReference>
<dbReference type="EMBL" id="SAXT01000003">
    <property type="protein sequence ID" value="TXJ12950.1"/>
    <property type="molecule type" value="Genomic_DNA"/>
</dbReference>
<feature type="domain" description="Methyl-accepting transducer" evidence="5">
    <location>
        <begin position="359"/>
        <end position="588"/>
    </location>
</feature>
<gene>
    <name evidence="7" type="ORF">EPJ80_04965</name>
</gene>